<sequence length="291" mass="31584">MADHWIDVCIQENLDAGELLSRLDDASVQGAWEDQGVVHLYWPEAQWSDERLVSLRLVLADLAPSIGDVPVSVKQVPFQDWNEAWARSVQPLRIGRLLVRPSWEPATLDVNDIEIVLDPKQAFGTGHHATTRMVLMWLQQDIRGGEMVLDVGAGSAILAMAAAKLGAASVVGIEIDPVAVDCAKEYVAQNGLNDQIDIVCGTLDDLPQERRAAADLVLANLDRQTVLSLADDLAGLAMQGARLMVSGILVEQQVEIIDHMSGLGLVCSEGCEEEGWVAMKFLRPESCDGEG</sequence>
<dbReference type="EC" id="2.1.1.-" evidence="6"/>
<dbReference type="Gene3D" id="3.40.50.150">
    <property type="entry name" value="Vaccinia Virus protein VP39"/>
    <property type="match status" value="1"/>
</dbReference>
<dbReference type="AlphaFoldDB" id="A0A7S8FGI7"/>
<proteinExistence type="inferred from homology"/>
<dbReference type="GO" id="GO:0005737">
    <property type="term" value="C:cytoplasm"/>
    <property type="evidence" value="ECO:0007669"/>
    <property type="project" value="UniProtKB-SubCell"/>
</dbReference>
<protein>
    <recommendedName>
        <fullName evidence="6">Ribosomal protein L11 methyltransferase</fullName>
        <shortName evidence="6">L11 Mtase</shortName>
        <ecNumber evidence="6">2.1.1.-</ecNumber>
    </recommendedName>
</protein>
<dbReference type="SUPFAM" id="SSF53335">
    <property type="entry name" value="S-adenosyl-L-methionine-dependent methyltransferases"/>
    <property type="match status" value="1"/>
</dbReference>
<keyword evidence="7" id="KW-0687">Ribonucleoprotein</keyword>
<reference evidence="7 8" key="1">
    <citation type="journal article" date="2020" name="ISME J.">
        <title>Enrichment and physiological characterization of a novel comammox Nitrospira indicates ammonium inhibition of complete nitrification.</title>
        <authorList>
            <person name="Sakoula D."/>
            <person name="Koch H."/>
            <person name="Frank J."/>
            <person name="Jetten M.S.M."/>
            <person name="van Kessel M.A.H.J."/>
            <person name="Lucker S."/>
        </authorList>
    </citation>
    <scope>NUCLEOTIDE SEQUENCE [LARGE SCALE GENOMIC DNA]</scope>
    <source>
        <strain evidence="7">Comreactor17</strain>
    </source>
</reference>
<dbReference type="KEGG" id="nkf:Nkreftii_003075"/>
<dbReference type="GO" id="GO:0008276">
    <property type="term" value="F:protein methyltransferase activity"/>
    <property type="evidence" value="ECO:0007669"/>
    <property type="project" value="UniProtKB-UniRule"/>
</dbReference>
<accession>A0A7S8FGI7</accession>
<dbReference type="Pfam" id="PF06325">
    <property type="entry name" value="PrmA"/>
    <property type="match status" value="1"/>
</dbReference>
<keyword evidence="5 6" id="KW-0949">S-adenosyl-L-methionine</keyword>
<keyword evidence="7" id="KW-0689">Ribosomal protein</keyword>
<evidence type="ECO:0000256" key="6">
    <source>
        <dbReference type="HAMAP-Rule" id="MF_00735"/>
    </source>
</evidence>
<keyword evidence="3 6" id="KW-0489">Methyltransferase</keyword>
<dbReference type="Proteomes" id="UP000593737">
    <property type="component" value="Chromosome"/>
</dbReference>
<evidence type="ECO:0000313" key="7">
    <source>
        <dbReference type="EMBL" id="QPD05301.1"/>
    </source>
</evidence>
<gene>
    <name evidence="6" type="primary">prmA</name>
    <name evidence="7" type="ORF">Nkreftii_003075</name>
</gene>
<comment type="function">
    <text evidence="6">Methylates ribosomal protein L11.</text>
</comment>
<evidence type="ECO:0000256" key="2">
    <source>
        <dbReference type="ARBA" id="ARBA00022490"/>
    </source>
</evidence>
<dbReference type="InterPro" id="IPR050078">
    <property type="entry name" value="Ribosomal_L11_MeTrfase_PrmA"/>
</dbReference>
<dbReference type="PANTHER" id="PTHR43648">
    <property type="entry name" value="ELECTRON TRANSFER FLAVOPROTEIN BETA SUBUNIT LYSINE METHYLTRANSFERASE"/>
    <property type="match status" value="1"/>
</dbReference>
<dbReference type="InterPro" id="IPR004498">
    <property type="entry name" value="Ribosomal_PrmA_MeTrfase"/>
</dbReference>
<comment type="similarity">
    <text evidence="1 6">Belongs to the methyltransferase superfamily. PrmA family.</text>
</comment>
<dbReference type="EMBL" id="CP047423">
    <property type="protein sequence ID" value="QPD05301.1"/>
    <property type="molecule type" value="Genomic_DNA"/>
</dbReference>
<dbReference type="PANTHER" id="PTHR43648:SF1">
    <property type="entry name" value="ELECTRON TRANSFER FLAVOPROTEIN BETA SUBUNIT LYSINE METHYLTRANSFERASE"/>
    <property type="match status" value="1"/>
</dbReference>
<keyword evidence="4 6" id="KW-0808">Transferase</keyword>
<dbReference type="GO" id="GO:0032259">
    <property type="term" value="P:methylation"/>
    <property type="evidence" value="ECO:0007669"/>
    <property type="project" value="UniProtKB-KW"/>
</dbReference>
<comment type="subcellular location">
    <subcellularLocation>
        <location evidence="6">Cytoplasm</location>
    </subcellularLocation>
</comment>
<evidence type="ECO:0000313" key="8">
    <source>
        <dbReference type="Proteomes" id="UP000593737"/>
    </source>
</evidence>
<comment type="catalytic activity">
    <reaction evidence="6">
        <text>L-lysyl-[protein] + 3 S-adenosyl-L-methionine = N(6),N(6),N(6)-trimethyl-L-lysyl-[protein] + 3 S-adenosyl-L-homocysteine + 3 H(+)</text>
        <dbReference type="Rhea" id="RHEA:54192"/>
        <dbReference type="Rhea" id="RHEA-COMP:9752"/>
        <dbReference type="Rhea" id="RHEA-COMP:13826"/>
        <dbReference type="ChEBI" id="CHEBI:15378"/>
        <dbReference type="ChEBI" id="CHEBI:29969"/>
        <dbReference type="ChEBI" id="CHEBI:57856"/>
        <dbReference type="ChEBI" id="CHEBI:59789"/>
        <dbReference type="ChEBI" id="CHEBI:61961"/>
    </reaction>
</comment>
<organism evidence="7 8">
    <name type="scientific">Candidatus Nitrospira kreftii</name>
    <dbReference type="NCBI Taxonomy" id="2652173"/>
    <lineage>
        <taxon>Bacteria</taxon>
        <taxon>Pseudomonadati</taxon>
        <taxon>Nitrospirota</taxon>
        <taxon>Nitrospiria</taxon>
        <taxon>Nitrospirales</taxon>
        <taxon>Nitrospiraceae</taxon>
        <taxon>Nitrospira</taxon>
    </lineage>
</organism>
<comment type="caution">
    <text evidence="6">Lacks conserved residue(s) required for the propagation of feature annotation.</text>
</comment>
<dbReference type="GO" id="GO:0005840">
    <property type="term" value="C:ribosome"/>
    <property type="evidence" value="ECO:0007669"/>
    <property type="project" value="UniProtKB-KW"/>
</dbReference>
<evidence type="ECO:0000256" key="3">
    <source>
        <dbReference type="ARBA" id="ARBA00022603"/>
    </source>
</evidence>
<dbReference type="CDD" id="cd02440">
    <property type="entry name" value="AdoMet_MTases"/>
    <property type="match status" value="1"/>
</dbReference>
<keyword evidence="2 6" id="KW-0963">Cytoplasm</keyword>
<evidence type="ECO:0000256" key="4">
    <source>
        <dbReference type="ARBA" id="ARBA00022679"/>
    </source>
</evidence>
<evidence type="ECO:0000256" key="5">
    <source>
        <dbReference type="ARBA" id="ARBA00022691"/>
    </source>
</evidence>
<dbReference type="InterPro" id="IPR029063">
    <property type="entry name" value="SAM-dependent_MTases_sf"/>
</dbReference>
<name>A0A7S8FGI7_9BACT</name>
<dbReference type="HAMAP" id="MF_00735">
    <property type="entry name" value="Methyltr_PrmA"/>
    <property type="match status" value="1"/>
</dbReference>
<evidence type="ECO:0000256" key="1">
    <source>
        <dbReference type="ARBA" id="ARBA00009741"/>
    </source>
</evidence>